<comment type="PTM">
    <text evidence="12">Upon Fe-S cluster removal intramolecular disulfide bonds are formed.</text>
</comment>
<evidence type="ECO:0000259" key="13">
    <source>
        <dbReference type="PROSITE" id="PS51674"/>
    </source>
</evidence>
<evidence type="ECO:0000256" key="1">
    <source>
        <dbReference type="ARBA" id="ARBA00004496"/>
    </source>
</evidence>
<dbReference type="Proteomes" id="UP001183809">
    <property type="component" value="Unassembled WGS sequence"/>
</dbReference>
<evidence type="ECO:0000256" key="9">
    <source>
        <dbReference type="ARBA" id="ARBA00023125"/>
    </source>
</evidence>
<evidence type="ECO:0000256" key="2">
    <source>
        <dbReference type="ARBA" id="ARBA00006597"/>
    </source>
</evidence>
<keyword evidence="7 12" id="KW-0411">Iron-sulfur</keyword>
<dbReference type="RefSeq" id="WP_311698782.1">
    <property type="nucleotide sequence ID" value="NZ_JAVREY010000051.1"/>
</dbReference>
<comment type="caution">
    <text evidence="14">The sequence shown here is derived from an EMBL/GenBank/DDBJ whole genome shotgun (WGS) entry which is preliminary data.</text>
</comment>
<feature type="binding site" evidence="12">
    <location>
        <position position="21"/>
    </location>
    <ligand>
        <name>[4Fe-4S] cluster</name>
        <dbReference type="ChEBI" id="CHEBI:49883"/>
    </ligand>
</feature>
<feature type="domain" description="4Fe-4S Wbl-type" evidence="13">
    <location>
        <begin position="20"/>
        <end position="84"/>
    </location>
</feature>
<evidence type="ECO:0000256" key="10">
    <source>
        <dbReference type="ARBA" id="ARBA00023157"/>
    </source>
</evidence>
<keyword evidence="8 12" id="KW-0805">Transcription regulation</keyword>
<name>A0ABU2U2N5_9ACTN</name>
<dbReference type="EMBL" id="JAVREY010000051">
    <property type="protein sequence ID" value="MDT0467322.1"/>
    <property type="molecule type" value="Genomic_DNA"/>
</dbReference>
<feature type="binding site" evidence="12">
    <location>
        <position position="54"/>
    </location>
    <ligand>
        <name>[4Fe-4S] cluster</name>
        <dbReference type="ChEBI" id="CHEBI:49883"/>
    </ligand>
</feature>
<feature type="binding site" evidence="12">
    <location>
        <position position="51"/>
    </location>
    <ligand>
        <name>[4Fe-4S] cluster</name>
        <dbReference type="ChEBI" id="CHEBI:49883"/>
    </ligand>
</feature>
<comment type="PTM">
    <text evidence="12">The Fe-S cluster can be nitrosylated by nitric oxide (NO).</text>
</comment>
<dbReference type="Pfam" id="PF02467">
    <property type="entry name" value="Whib"/>
    <property type="match status" value="1"/>
</dbReference>
<evidence type="ECO:0000256" key="3">
    <source>
        <dbReference type="ARBA" id="ARBA00022485"/>
    </source>
</evidence>
<comment type="function">
    <text evidence="12">Acts as a transcriptional regulator. Probably redox-responsive. The apo- but not holo-form probably binds DNA.</text>
</comment>
<dbReference type="InterPro" id="IPR003482">
    <property type="entry name" value="Whib"/>
</dbReference>
<organism evidence="14 15">
    <name type="scientific">Streptomyces gibsoniae</name>
    <dbReference type="NCBI Taxonomy" id="3075529"/>
    <lineage>
        <taxon>Bacteria</taxon>
        <taxon>Bacillati</taxon>
        <taxon>Actinomycetota</taxon>
        <taxon>Actinomycetes</taxon>
        <taxon>Kitasatosporales</taxon>
        <taxon>Streptomycetaceae</taxon>
        <taxon>Streptomyces</taxon>
    </lineage>
</organism>
<comment type="cofactor">
    <cofactor evidence="12">
        <name>[4Fe-4S] cluster</name>
        <dbReference type="ChEBI" id="CHEBI:49883"/>
    </cofactor>
    <text evidence="12">Binds 1 [4Fe-4S] cluster per subunit. Following nitrosylation of the [4Fe-4S] cluster binds 1 [4Fe-8(NO)] cluster per subunit.</text>
</comment>
<evidence type="ECO:0000256" key="11">
    <source>
        <dbReference type="ARBA" id="ARBA00023163"/>
    </source>
</evidence>
<protein>
    <recommendedName>
        <fullName evidence="12">Transcriptional regulator WhiB</fullName>
    </recommendedName>
</protein>
<keyword evidence="15" id="KW-1185">Reference proteome</keyword>
<dbReference type="HAMAP" id="MF_01479">
    <property type="entry name" value="WhiB"/>
    <property type="match status" value="1"/>
</dbReference>
<evidence type="ECO:0000256" key="8">
    <source>
        <dbReference type="ARBA" id="ARBA00023015"/>
    </source>
</evidence>
<dbReference type="InterPro" id="IPR034768">
    <property type="entry name" value="4FE4S_WBL"/>
</dbReference>
<accession>A0ABU2U2N5</accession>
<keyword evidence="9 12" id="KW-0238">DNA-binding</keyword>
<dbReference type="PANTHER" id="PTHR38839:SF5">
    <property type="entry name" value="TRANSCRIPTIONAL REGULATOR WHID"/>
    <property type="match status" value="1"/>
</dbReference>
<evidence type="ECO:0000313" key="15">
    <source>
        <dbReference type="Proteomes" id="UP001183809"/>
    </source>
</evidence>
<proteinExistence type="inferred from homology"/>
<evidence type="ECO:0000256" key="7">
    <source>
        <dbReference type="ARBA" id="ARBA00023014"/>
    </source>
</evidence>
<gene>
    <name evidence="12" type="primary">whiB</name>
    <name evidence="14" type="ORF">RM764_30725</name>
</gene>
<keyword evidence="4 12" id="KW-0963">Cytoplasm</keyword>
<evidence type="ECO:0000256" key="12">
    <source>
        <dbReference type="HAMAP-Rule" id="MF_01479"/>
    </source>
</evidence>
<reference evidence="15" key="1">
    <citation type="submission" date="2023-07" db="EMBL/GenBank/DDBJ databases">
        <title>30 novel species of actinomycetes from the DSMZ collection.</title>
        <authorList>
            <person name="Nouioui I."/>
        </authorList>
    </citation>
    <scope>NUCLEOTIDE SEQUENCE [LARGE SCALE GENOMIC DNA]</scope>
    <source>
        <strain evidence="15">DSM 41699</strain>
    </source>
</reference>
<dbReference type="PANTHER" id="PTHR38839">
    <property type="entry name" value="TRANSCRIPTIONAL REGULATOR WHID-RELATED"/>
    <property type="match status" value="1"/>
</dbReference>
<dbReference type="PROSITE" id="PS51674">
    <property type="entry name" value="4FE4S_WBL"/>
    <property type="match status" value="1"/>
</dbReference>
<evidence type="ECO:0000313" key="14">
    <source>
        <dbReference type="EMBL" id="MDT0467322.1"/>
    </source>
</evidence>
<keyword evidence="6 12" id="KW-0408">Iron</keyword>
<evidence type="ECO:0000256" key="6">
    <source>
        <dbReference type="ARBA" id="ARBA00023004"/>
    </source>
</evidence>
<comment type="subcellular location">
    <subcellularLocation>
        <location evidence="1 12">Cytoplasm</location>
    </subcellularLocation>
</comment>
<keyword evidence="5 12" id="KW-0479">Metal-binding</keyword>
<keyword evidence="3 12" id="KW-0004">4Fe-4S</keyword>
<feature type="binding site" evidence="12">
    <location>
        <position position="60"/>
    </location>
    <ligand>
        <name>[4Fe-4S] cluster</name>
        <dbReference type="ChEBI" id="CHEBI:49883"/>
    </ligand>
</feature>
<comment type="similarity">
    <text evidence="2 12">Belongs to the WhiB family.</text>
</comment>
<evidence type="ECO:0000256" key="5">
    <source>
        <dbReference type="ARBA" id="ARBA00022723"/>
    </source>
</evidence>
<keyword evidence="11 12" id="KW-0804">Transcription</keyword>
<sequence>MKPPNVKPHLREWSWQCLAACRGMDSSVFFSPMGERGGRRRDREERAQSICRTCPVLRACAAFALQTGQTHGVWGGLTESERRTGAPGR</sequence>
<keyword evidence="10 12" id="KW-1015">Disulfide bond</keyword>
<evidence type="ECO:0000256" key="4">
    <source>
        <dbReference type="ARBA" id="ARBA00022490"/>
    </source>
</evidence>